<evidence type="ECO:0000256" key="4">
    <source>
        <dbReference type="PROSITE-ProRule" id="PRU00175"/>
    </source>
</evidence>
<dbReference type="SMART" id="SM00184">
    <property type="entry name" value="RING"/>
    <property type="match status" value="1"/>
</dbReference>
<dbReference type="OrthoDB" id="58057at2759"/>
<dbReference type="AlphaFoldDB" id="A0A9W6TBN8"/>
<evidence type="ECO:0000256" key="2">
    <source>
        <dbReference type="ARBA" id="ARBA00022771"/>
    </source>
</evidence>
<dbReference type="Gene3D" id="3.30.40.10">
    <property type="entry name" value="Zinc/RING finger domain, C3HC4 (zinc finger)"/>
    <property type="match status" value="1"/>
</dbReference>
<evidence type="ECO:0000313" key="6">
    <source>
        <dbReference type="EMBL" id="GMF10304.1"/>
    </source>
</evidence>
<dbReference type="PANTHER" id="PTHR15710:SF74">
    <property type="entry name" value="RING-TYPE E3 UBIQUITIN TRANSFERASE-RELATED"/>
    <property type="match status" value="1"/>
</dbReference>
<dbReference type="Proteomes" id="UP001165083">
    <property type="component" value="Unassembled WGS sequence"/>
</dbReference>
<accession>A0A9W6TBN8</accession>
<feature type="domain" description="RING-type" evidence="5">
    <location>
        <begin position="71"/>
        <end position="113"/>
    </location>
</feature>
<sequence>MELQLNVTARYAAQPSETIGEVLRHFESAAWIRLVLRQVLPQLKQISPTDPAALAKMVRDADTNLKQDISCAICMATDPVTSSTAVELPCGHQFHATCAKSWLQRRSTCPLCRFQLPQAYTGTFAIGAVGSTLLLSPELEHIPSSELSNAVVGGRLMLVAVKITMARMGSEMPAASTRRRKPCQVSVAMVHANASSCRRHDKRRQTPDAAGTVSGVFKRARQARLY</sequence>
<protein>
    <submittedName>
        <fullName evidence="6">Unnamed protein product</fullName>
    </submittedName>
</protein>
<name>A0A9W6TBN8_9STRA</name>
<comment type="caution">
    <text evidence="6">The sequence shown here is derived from an EMBL/GenBank/DDBJ whole genome shotgun (WGS) entry which is preliminary data.</text>
</comment>
<dbReference type="PANTHER" id="PTHR15710">
    <property type="entry name" value="E3 UBIQUITIN-PROTEIN LIGASE PRAJA"/>
    <property type="match status" value="1"/>
</dbReference>
<reference evidence="6" key="1">
    <citation type="submission" date="2023-04" db="EMBL/GenBank/DDBJ databases">
        <title>Phytophthora lilii NBRC 32176.</title>
        <authorList>
            <person name="Ichikawa N."/>
            <person name="Sato H."/>
            <person name="Tonouchi N."/>
        </authorList>
    </citation>
    <scope>NUCLEOTIDE SEQUENCE</scope>
    <source>
        <strain evidence="6">NBRC 32176</strain>
    </source>
</reference>
<dbReference type="GO" id="GO:0008270">
    <property type="term" value="F:zinc ion binding"/>
    <property type="evidence" value="ECO:0007669"/>
    <property type="project" value="UniProtKB-KW"/>
</dbReference>
<evidence type="ECO:0000313" key="7">
    <source>
        <dbReference type="Proteomes" id="UP001165083"/>
    </source>
</evidence>
<keyword evidence="7" id="KW-1185">Reference proteome</keyword>
<keyword evidence="3" id="KW-0862">Zinc</keyword>
<keyword evidence="2 4" id="KW-0863">Zinc-finger</keyword>
<dbReference type="InterPro" id="IPR001841">
    <property type="entry name" value="Znf_RING"/>
</dbReference>
<organism evidence="6 7">
    <name type="scientific">Phytophthora lilii</name>
    <dbReference type="NCBI Taxonomy" id="2077276"/>
    <lineage>
        <taxon>Eukaryota</taxon>
        <taxon>Sar</taxon>
        <taxon>Stramenopiles</taxon>
        <taxon>Oomycota</taxon>
        <taxon>Peronosporomycetes</taxon>
        <taxon>Peronosporales</taxon>
        <taxon>Peronosporaceae</taxon>
        <taxon>Phytophthora</taxon>
    </lineage>
</organism>
<evidence type="ECO:0000256" key="3">
    <source>
        <dbReference type="ARBA" id="ARBA00022833"/>
    </source>
</evidence>
<keyword evidence="1" id="KW-0479">Metal-binding</keyword>
<evidence type="ECO:0000256" key="1">
    <source>
        <dbReference type="ARBA" id="ARBA00022723"/>
    </source>
</evidence>
<dbReference type="SUPFAM" id="SSF57850">
    <property type="entry name" value="RING/U-box"/>
    <property type="match status" value="1"/>
</dbReference>
<dbReference type="Pfam" id="PF13639">
    <property type="entry name" value="zf-RING_2"/>
    <property type="match status" value="1"/>
</dbReference>
<dbReference type="InterPro" id="IPR013083">
    <property type="entry name" value="Znf_RING/FYVE/PHD"/>
</dbReference>
<evidence type="ECO:0000259" key="5">
    <source>
        <dbReference type="PROSITE" id="PS50089"/>
    </source>
</evidence>
<dbReference type="EMBL" id="BSXW01000036">
    <property type="protein sequence ID" value="GMF10304.1"/>
    <property type="molecule type" value="Genomic_DNA"/>
</dbReference>
<proteinExistence type="predicted"/>
<dbReference type="PROSITE" id="PS50089">
    <property type="entry name" value="ZF_RING_2"/>
    <property type="match status" value="1"/>
</dbReference>
<gene>
    <name evidence="6" type="ORF">Plil01_000112700</name>
</gene>